<dbReference type="HOGENOM" id="CLU_652156_0_0_1"/>
<dbReference type="AlphaFoldDB" id="M5G8Q8"/>
<feature type="compositionally biased region" description="Basic residues" evidence="1">
    <location>
        <begin position="61"/>
        <end position="71"/>
    </location>
</feature>
<keyword evidence="2" id="KW-0812">Transmembrane</keyword>
<gene>
    <name evidence="3" type="ORF">DACRYDRAFT_20666</name>
</gene>
<evidence type="ECO:0008006" key="5">
    <source>
        <dbReference type="Google" id="ProtNLM"/>
    </source>
</evidence>
<dbReference type="OrthoDB" id="5340910at2759"/>
<sequence length="421" mass="46445">MYLPLQNRQEASPFVSPNPPASNPSGTPSDPITTDVIIGFGIAGAVLVGLLLVLGVRQWRRNKRERERRKARAEGRILPPPQPSWWDKHWRKTQPKPLSPRSDDSVKQPLTAHTRNNSSLSIPTHNRNTSLDSSFAGPKLTVDHSFKGHLQAVTLSPVAEGGWDGEREPHKLRKPRSPRSPTSGEGRQANRVRPTLPSIPPEPVALPTPLPPSPEKPTDSSSSSAVVRGPTPEFDPVAHRSHMHRFSRIFALPPVVPTEVLPLPIPPVILQQQQYRFPQPPPPAQAHTQTQDARQRQLQLQPQLEAGQRLSFVFDEITKRDVQCSFYPDLPDELPVRAGEEVAVLECFDDGWSVVQRLPSPPDSPTHGQAGQGQHGGGWEQGVIPTACWAGLPREKVQRPMRYSSLSHGVSEGLFEIGTAL</sequence>
<feature type="compositionally biased region" description="Low complexity" evidence="1">
    <location>
        <begin position="285"/>
        <end position="297"/>
    </location>
</feature>
<feature type="region of interest" description="Disordered" evidence="1">
    <location>
        <begin position="61"/>
        <end position="133"/>
    </location>
</feature>
<accession>M5G8Q8</accession>
<feature type="compositionally biased region" description="Pro residues" evidence="1">
    <location>
        <begin position="197"/>
        <end position="215"/>
    </location>
</feature>
<dbReference type="EMBL" id="JH795857">
    <property type="protein sequence ID" value="EJU05129.1"/>
    <property type="molecule type" value="Genomic_DNA"/>
</dbReference>
<keyword evidence="2" id="KW-0472">Membrane</keyword>
<evidence type="ECO:0000256" key="2">
    <source>
        <dbReference type="SAM" id="Phobius"/>
    </source>
</evidence>
<feature type="compositionally biased region" description="Polar residues" evidence="1">
    <location>
        <begin position="1"/>
        <end position="10"/>
    </location>
</feature>
<organism evidence="3 4">
    <name type="scientific">Dacryopinax primogenitus (strain DJM 731)</name>
    <name type="common">Brown rot fungus</name>
    <dbReference type="NCBI Taxonomy" id="1858805"/>
    <lineage>
        <taxon>Eukaryota</taxon>
        <taxon>Fungi</taxon>
        <taxon>Dikarya</taxon>
        <taxon>Basidiomycota</taxon>
        <taxon>Agaricomycotina</taxon>
        <taxon>Dacrymycetes</taxon>
        <taxon>Dacrymycetales</taxon>
        <taxon>Dacrymycetaceae</taxon>
        <taxon>Dacryopinax</taxon>
    </lineage>
</organism>
<keyword evidence="2" id="KW-1133">Transmembrane helix</keyword>
<feature type="transmembrane region" description="Helical" evidence="2">
    <location>
        <begin position="36"/>
        <end position="56"/>
    </location>
</feature>
<feature type="region of interest" description="Disordered" evidence="1">
    <location>
        <begin position="1"/>
        <end position="30"/>
    </location>
</feature>
<feature type="region of interest" description="Disordered" evidence="1">
    <location>
        <begin position="357"/>
        <end position="380"/>
    </location>
</feature>
<feature type="compositionally biased region" description="Polar residues" evidence="1">
    <location>
        <begin position="111"/>
        <end position="133"/>
    </location>
</feature>
<dbReference type="GeneID" id="63687086"/>
<dbReference type="Proteomes" id="UP000030653">
    <property type="component" value="Unassembled WGS sequence"/>
</dbReference>
<evidence type="ECO:0000313" key="4">
    <source>
        <dbReference type="Proteomes" id="UP000030653"/>
    </source>
</evidence>
<keyword evidence="4" id="KW-1185">Reference proteome</keyword>
<evidence type="ECO:0000256" key="1">
    <source>
        <dbReference type="SAM" id="MobiDB-lite"/>
    </source>
</evidence>
<proteinExistence type="predicted"/>
<dbReference type="InterPro" id="IPR036028">
    <property type="entry name" value="SH3-like_dom_sf"/>
</dbReference>
<reference evidence="3 4" key="1">
    <citation type="journal article" date="2012" name="Science">
        <title>The Paleozoic origin of enzymatic lignin decomposition reconstructed from 31 fungal genomes.</title>
        <authorList>
            <person name="Floudas D."/>
            <person name="Binder M."/>
            <person name="Riley R."/>
            <person name="Barry K."/>
            <person name="Blanchette R.A."/>
            <person name="Henrissat B."/>
            <person name="Martinez A.T."/>
            <person name="Otillar R."/>
            <person name="Spatafora J.W."/>
            <person name="Yadav J.S."/>
            <person name="Aerts A."/>
            <person name="Benoit I."/>
            <person name="Boyd A."/>
            <person name="Carlson A."/>
            <person name="Copeland A."/>
            <person name="Coutinho P.M."/>
            <person name="de Vries R.P."/>
            <person name="Ferreira P."/>
            <person name="Findley K."/>
            <person name="Foster B."/>
            <person name="Gaskell J."/>
            <person name="Glotzer D."/>
            <person name="Gorecki P."/>
            <person name="Heitman J."/>
            <person name="Hesse C."/>
            <person name="Hori C."/>
            <person name="Igarashi K."/>
            <person name="Jurgens J.A."/>
            <person name="Kallen N."/>
            <person name="Kersten P."/>
            <person name="Kohler A."/>
            <person name="Kuees U."/>
            <person name="Kumar T.K.A."/>
            <person name="Kuo A."/>
            <person name="LaButti K."/>
            <person name="Larrondo L.F."/>
            <person name="Lindquist E."/>
            <person name="Ling A."/>
            <person name="Lombard V."/>
            <person name="Lucas S."/>
            <person name="Lundell T."/>
            <person name="Martin R."/>
            <person name="McLaughlin D.J."/>
            <person name="Morgenstern I."/>
            <person name="Morin E."/>
            <person name="Murat C."/>
            <person name="Nagy L.G."/>
            <person name="Nolan M."/>
            <person name="Ohm R.A."/>
            <person name="Patyshakuliyeva A."/>
            <person name="Rokas A."/>
            <person name="Ruiz-Duenas F.J."/>
            <person name="Sabat G."/>
            <person name="Salamov A."/>
            <person name="Samejima M."/>
            <person name="Schmutz J."/>
            <person name="Slot J.C."/>
            <person name="St John F."/>
            <person name="Stenlid J."/>
            <person name="Sun H."/>
            <person name="Sun S."/>
            <person name="Syed K."/>
            <person name="Tsang A."/>
            <person name="Wiebenga A."/>
            <person name="Young D."/>
            <person name="Pisabarro A."/>
            <person name="Eastwood D.C."/>
            <person name="Martin F."/>
            <person name="Cullen D."/>
            <person name="Grigoriev I.V."/>
            <person name="Hibbett D.S."/>
        </authorList>
    </citation>
    <scope>NUCLEOTIDE SEQUENCE [LARGE SCALE GENOMIC DNA]</scope>
    <source>
        <strain evidence="3 4">DJM-731 SS1</strain>
    </source>
</reference>
<feature type="region of interest" description="Disordered" evidence="1">
    <location>
        <begin position="157"/>
        <end position="236"/>
    </location>
</feature>
<dbReference type="RefSeq" id="XP_040632023.1">
    <property type="nucleotide sequence ID" value="XM_040772024.1"/>
</dbReference>
<feature type="region of interest" description="Disordered" evidence="1">
    <location>
        <begin position="276"/>
        <end position="297"/>
    </location>
</feature>
<feature type="compositionally biased region" description="Gly residues" evidence="1">
    <location>
        <begin position="370"/>
        <end position="380"/>
    </location>
</feature>
<name>M5G8Q8_DACPD</name>
<dbReference type="SUPFAM" id="SSF50044">
    <property type="entry name" value="SH3-domain"/>
    <property type="match status" value="1"/>
</dbReference>
<evidence type="ECO:0000313" key="3">
    <source>
        <dbReference type="EMBL" id="EJU05129.1"/>
    </source>
</evidence>
<protein>
    <recommendedName>
        <fullName evidence="5">SH3 domain-containing protein</fullName>
    </recommendedName>
</protein>